<organism evidence="1 2">
    <name type="scientific">Polypedilum vanderplanki</name>
    <name type="common">Sleeping chironomid midge</name>
    <dbReference type="NCBI Taxonomy" id="319348"/>
    <lineage>
        <taxon>Eukaryota</taxon>
        <taxon>Metazoa</taxon>
        <taxon>Ecdysozoa</taxon>
        <taxon>Arthropoda</taxon>
        <taxon>Hexapoda</taxon>
        <taxon>Insecta</taxon>
        <taxon>Pterygota</taxon>
        <taxon>Neoptera</taxon>
        <taxon>Endopterygota</taxon>
        <taxon>Diptera</taxon>
        <taxon>Nematocera</taxon>
        <taxon>Chironomoidea</taxon>
        <taxon>Chironomidae</taxon>
        <taxon>Chironominae</taxon>
        <taxon>Polypedilum</taxon>
        <taxon>Polypedilum</taxon>
    </lineage>
</organism>
<comment type="caution">
    <text evidence="1">The sequence shown here is derived from an EMBL/GenBank/DDBJ whole genome shotgun (WGS) entry which is preliminary data.</text>
</comment>
<keyword evidence="2" id="KW-1185">Reference proteome</keyword>
<evidence type="ECO:0000313" key="1">
    <source>
        <dbReference type="EMBL" id="KAG5682515.1"/>
    </source>
</evidence>
<protein>
    <submittedName>
        <fullName evidence="1">Uncharacterized protein</fullName>
    </submittedName>
</protein>
<sequence>MSPMISKESLKDGKYDEIFKSDIKENVERGVEERAKRKLTCDTENDLLDYSKKRKRKFFENDSSSCSSLSSMSDDYGTDSELIAINENEHLKIPCRCTMVNDYENIDDDNIKSIVICTRNSCTQNYPVTLKSRTTTMRIDEIINKITSISKLSNSNTNTKCLLNIAIATLKLIKKNQEFQIKLTELQSDTTNLLNSVLENPENHSIKEQLKFSVL</sequence>
<evidence type="ECO:0000313" key="2">
    <source>
        <dbReference type="Proteomes" id="UP001107558"/>
    </source>
</evidence>
<proteinExistence type="predicted"/>
<dbReference type="OrthoDB" id="6374619at2759"/>
<dbReference type="Proteomes" id="UP001107558">
    <property type="component" value="Chromosome 1"/>
</dbReference>
<accession>A0A9J6CLJ2</accession>
<gene>
    <name evidence="1" type="ORF">PVAND_011864</name>
</gene>
<dbReference type="EMBL" id="JADBJN010000001">
    <property type="protein sequence ID" value="KAG5682515.1"/>
    <property type="molecule type" value="Genomic_DNA"/>
</dbReference>
<reference evidence="1" key="1">
    <citation type="submission" date="2021-03" db="EMBL/GenBank/DDBJ databases">
        <title>Chromosome level genome of the anhydrobiotic midge Polypedilum vanderplanki.</title>
        <authorList>
            <person name="Yoshida Y."/>
            <person name="Kikawada T."/>
            <person name="Gusev O."/>
        </authorList>
    </citation>
    <scope>NUCLEOTIDE SEQUENCE</scope>
    <source>
        <strain evidence="1">NIAS01</strain>
        <tissue evidence="1">Whole body or cell culture</tissue>
    </source>
</reference>
<name>A0A9J6CLJ2_POLVA</name>
<dbReference type="AlphaFoldDB" id="A0A9J6CLJ2"/>